<keyword evidence="1" id="KW-0812">Transmembrane</keyword>
<accession>A0ABP3KXP0</accession>
<proteinExistence type="predicted"/>
<evidence type="ECO:0000313" key="3">
    <source>
        <dbReference type="Proteomes" id="UP001500909"/>
    </source>
</evidence>
<keyword evidence="3" id="KW-1185">Reference proteome</keyword>
<organism evidence="2 3">
    <name type="scientific">Streptomyces olivaceiscleroticus</name>
    <dbReference type="NCBI Taxonomy" id="68245"/>
    <lineage>
        <taxon>Bacteria</taxon>
        <taxon>Bacillati</taxon>
        <taxon>Actinomycetota</taxon>
        <taxon>Actinomycetes</taxon>
        <taxon>Kitasatosporales</taxon>
        <taxon>Streptomycetaceae</taxon>
        <taxon>Streptomyces</taxon>
    </lineage>
</organism>
<keyword evidence="1" id="KW-1133">Transmembrane helix</keyword>
<dbReference type="Proteomes" id="UP001500909">
    <property type="component" value="Unassembled WGS sequence"/>
</dbReference>
<evidence type="ECO:0000313" key="2">
    <source>
        <dbReference type="EMBL" id="GAA0487781.1"/>
    </source>
</evidence>
<evidence type="ECO:0000256" key="1">
    <source>
        <dbReference type="SAM" id="Phobius"/>
    </source>
</evidence>
<keyword evidence="1" id="KW-0472">Membrane</keyword>
<dbReference type="RefSeq" id="WP_346098536.1">
    <property type="nucleotide sequence ID" value="NZ_BAAABY010000045.1"/>
</dbReference>
<name>A0ABP3KXP0_9ACTN</name>
<gene>
    <name evidence="2" type="ORF">GCM10010361_60850</name>
</gene>
<sequence length="230" mass="25788">MPEHSHQAAFRDAETLRAWRRARRHILWSLILSTVATFVLLVVAVEIGGDANGLMYLYCLLAAPPILWIAALSRRQDQLKGMKGVLETYPWQDVTPAPVRMVKTSGSGYEAEYKRLRIPDPDEPGKNVTVIARRSVPGPKWRRTLSKASEQGFQFAGDPRFGGVITLRGRPDYLIAVLPQHEFLNVQGRPKGVSEAAWHRARSAWISGEPITAELVEEFGPESRRSSRHA</sequence>
<feature type="transmembrane region" description="Helical" evidence="1">
    <location>
        <begin position="26"/>
        <end position="47"/>
    </location>
</feature>
<protein>
    <submittedName>
        <fullName evidence="2">Uncharacterized protein</fullName>
    </submittedName>
</protein>
<comment type="caution">
    <text evidence="2">The sequence shown here is derived from an EMBL/GenBank/DDBJ whole genome shotgun (WGS) entry which is preliminary data.</text>
</comment>
<feature type="transmembrane region" description="Helical" evidence="1">
    <location>
        <begin position="53"/>
        <end position="73"/>
    </location>
</feature>
<dbReference type="EMBL" id="BAAABY010000045">
    <property type="protein sequence ID" value="GAA0487781.1"/>
    <property type="molecule type" value="Genomic_DNA"/>
</dbReference>
<reference evidence="3" key="1">
    <citation type="journal article" date="2019" name="Int. J. Syst. Evol. Microbiol.">
        <title>The Global Catalogue of Microorganisms (GCM) 10K type strain sequencing project: providing services to taxonomists for standard genome sequencing and annotation.</title>
        <authorList>
            <consortium name="The Broad Institute Genomics Platform"/>
            <consortium name="The Broad Institute Genome Sequencing Center for Infectious Disease"/>
            <person name="Wu L."/>
            <person name="Ma J."/>
        </authorList>
    </citation>
    <scope>NUCLEOTIDE SEQUENCE [LARGE SCALE GENOMIC DNA]</scope>
    <source>
        <strain evidence="3">JCM 4805</strain>
    </source>
</reference>